<keyword evidence="2" id="KW-0560">Oxidoreductase</keyword>
<dbReference type="PANTHER" id="PTHR48106:SF18">
    <property type="entry name" value="QUINONE OXIDOREDUCTASE PIG3"/>
    <property type="match status" value="1"/>
</dbReference>
<accession>A0AAE0PHD6</accession>
<organism evidence="5 6">
    <name type="scientific">Sordaria brevicollis</name>
    <dbReference type="NCBI Taxonomy" id="83679"/>
    <lineage>
        <taxon>Eukaryota</taxon>
        <taxon>Fungi</taxon>
        <taxon>Dikarya</taxon>
        <taxon>Ascomycota</taxon>
        <taxon>Pezizomycotina</taxon>
        <taxon>Sordariomycetes</taxon>
        <taxon>Sordariomycetidae</taxon>
        <taxon>Sordariales</taxon>
        <taxon>Sordariaceae</taxon>
        <taxon>Sordaria</taxon>
    </lineage>
</organism>
<dbReference type="InterPro" id="IPR013154">
    <property type="entry name" value="ADH-like_N"/>
</dbReference>
<feature type="compositionally biased region" description="Basic and acidic residues" evidence="3">
    <location>
        <begin position="155"/>
        <end position="165"/>
    </location>
</feature>
<dbReference type="Pfam" id="PF08240">
    <property type="entry name" value="ADH_N"/>
    <property type="match status" value="1"/>
</dbReference>
<dbReference type="SMART" id="SM00829">
    <property type="entry name" value="PKS_ER"/>
    <property type="match status" value="1"/>
</dbReference>
<dbReference type="GO" id="GO:0070402">
    <property type="term" value="F:NADPH binding"/>
    <property type="evidence" value="ECO:0007669"/>
    <property type="project" value="TreeGrafter"/>
</dbReference>
<feature type="region of interest" description="Disordered" evidence="3">
    <location>
        <begin position="136"/>
        <end position="165"/>
    </location>
</feature>
<reference evidence="5" key="2">
    <citation type="submission" date="2023-07" db="EMBL/GenBank/DDBJ databases">
        <authorList>
            <consortium name="Lawrence Berkeley National Laboratory"/>
            <person name="Haridas S."/>
            <person name="Hensen N."/>
            <person name="Bonometti L."/>
            <person name="Westerberg I."/>
            <person name="Brannstrom I.O."/>
            <person name="Guillou S."/>
            <person name="Cros-Aarteil S."/>
            <person name="Calhoun S."/>
            <person name="Kuo A."/>
            <person name="Mondo S."/>
            <person name="Pangilinan J."/>
            <person name="Riley R."/>
            <person name="LaButti K."/>
            <person name="Andreopoulos B."/>
            <person name="Lipzen A."/>
            <person name="Chen C."/>
            <person name="Yanf M."/>
            <person name="Daum C."/>
            <person name="Ng V."/>
            <person name="Clum A."/>
            <person name="Steindorff A."/>
            <person name="Ohm R."/>
            <person name="Martin F."/>
            <person name="Silar P."/>
            <person name="Natvig D."/>
            <person name="Lalanne C."/>
            <person name="Gautier V."/>
            <person name="Ament-velasquez S.L."/>
            <person name="Kruys A."/>
            <person name="Hutchinson M.I."/>
            <person name="Powell A.J."/>
            <person name="Barry K."/>
            <person name="Miller A.N."/>
            <person name="Grigoriev I.V."/>
            <person name="Debuchy R."/>
            <person name="Gladieux P."/>
            <person name="Thoren M.H."/>
            <person name="Johannesson H."/>
        </authorList>
    </citation>
    <scope>NUCLEOTIDE SEQUENCE</scope>
    <source>
        <strain evidence="5">FGSC 1904</strain>
    </source>
</reference>
<sequence length="499" mass="54152">MDPESLTPNRVQPVIQVPAPKPTRPRLTQWHKFVDRLVTINPCPDGPPYNPAFKIWRNDLYPVPGDDEVCIRSRAIGLNHIDWKNLEHEIMVKQWPEILGFEVAGVVEAVGSNVKESEVRIGQAVMAVSGTVGMQPGMKPSSGARGGMKTATQENTKKADTAGEREAKKVVEKTLGNVTRMGEWIGRAGGFQDVTCVPKSWVTRMPASWIFEWAAGVPLVYITACSAIVCGLGIQLPFMSPSYLAAPVNPQPWQTPAVPPSGQGTKPIRSVLILGGTSGVGSSVIQLLRIALGREAMIIAASCSPGYFRALKDRGATVTLRADTGGLFKKVIIITQGQGVDAIVDCIGGAACLEERRRNKIDLGEEWDGETDEEMDLPRDEMDDDTPARESADLAEPLEIWDVFNRDGPKLYVEVATGQQTDVPEDREITAKKVFSRMILMERHGSRVMEALPGLIESGQFQFPHPGGIQVVGAGLTSIPGALEKLKEGSGGQKFVIKM</sequence>
<dbReference type="SUPFAM" id="SSF50129">
    <property type="entry name" value="GroES-like"/>
    <property type="match status" value="1"/>
</dbReference>
<keyword evidence="1" id="KW-0521">NADP</keyword>
<dbReference type="Proteomes" id="UP001281003">
    <property type="component" value="Unassembled WGS sequence"/>
</dbReference>
<evidence type="ECO:0000313" key="6">
    <source>
        <dbReference type="Proteomes" id="UP001281003"/>
    </source>
</evidence>
<gene>
    <name evidence="5" type="ORF">B0T20DRAFT_351524</name>
</gene>
<feature type="compositionally biased region" description="Acidic residues" evidence="3">
    <location>
        <begin position="364"/>
        <end position="375"/>
    </location>
</feature>
<dbReference type="EMBL" id="JAUTDP010000005">
    <property type="protein sequence ID" value="KAK3399540.1"/>
    <property type="molecule type" value="Genomic_DNA"/>
</dbReference>
<dbReference type="InterPro" id="IPR011032">
    <property type="entry name" value="GroES-like_sf"/>
</dbReference>
<feature type="region of interest" description="Disordered" evidence="3">
    <location>
        <begin position="364"/>
        <end position="390"/>
    </location>
</feature>
<dbReference type="PANTHER" id="PTHR48106">
    <property type="entry name" value="QUINONE OXIDOREDUCTASE PIG3-RELATED"/>
    <property type="match status" value="1"/>
</dbReference>
<dbReference type="InterPro" id="IPR020843">
    <property type="entry name" value="ER"/>
</dbReference>
<keyword evidence="6" id="KW-1185">Reference proteome</keyword>
<feature type="compositionally biased region" description="Basic and acidic residues" evidence="3">
    <location>
        <begin position="376"/>
        <end position="390"/>
    </location>
</feature>
<dbReference type="AlphaFoldDB" id="A0AAE0PHD6"/>
<comment type="caution">
    <text evidence="5">The sequence shown here is derived from an EMBL/GenBank/DDBJ whole genome shotgun (WGS) entry which is preliminary data.</text>
</comment>
<dbReference type="Gene3D" id="3.40.50.720">
    <property type="entry name" value="NAD(P)-binding Rossmann-like Domain"/>
    <property type="match status" value="1"/>
</dbReference>
<proteinExistence type="predicted"/>
<evidence type="ECO:0000259" key="4">
    <source>
        <dbReference type="SMART" id="SM00829"/>
    </source>
</evidence>
<dbReference type="InterPro" id="IPR036291">
    <property type="entry name" value="NAD(P)-bd_dom_sf"/>
</dbReference>
<evidence type="ECO:0000313" key="5">
    <source>
        <dbReference type="EMBL" id="KAK3399540.1"/>
    </source>
</evidence>
<feature type="domain" description="Enoyl reductase (ER)" evidence="4">
    <location>
        <begin position="46"/>
        <end position="497"/>
    </location>
</feature>
<evidence type="ECO:0000256" key="3">
    <source>
        <dbReference type="SAM" id="MobiDB-lite"/>
    </source>
</evidence>
<dbReference type="GO" id="GO:0016651">
    <property type="term" value="F:oxidoreductase activity, acting on NAD(P)H"/>
    <property type="evidence" value="ECO:0007669"/>
    <property type="project" value="TreeGrafter"/>
</dbReference>
<dbReference type="SUPFAM" id="SSF51735">
    <property type="entry name" value="NAD(P)-binding Rossmann-fold domains"/>
    <property type="match status" value="1"/>
</dbReference>
<dbReference type="Gene3D" id="3.90.180.10">
    <property type="entry name" value="Medium-chain alcohol dehydrogenases, catalytic domain"/>
    <property type="match status" value="1"/>
</dbReference>
<evidence type="ECO:0000256" key="1">
    <source>
        <dbReference type="ARBA" id="ARBA00022857"/>
    </source>
</evidence>
<evidence type="ECO:0000256" key="2">
    <source>
        <dbReference type="ARBA" id="ARBA00023002"/>
    </source>
</evidence>
<protein>
    <recommendedName>
        <fullName evidence="4">Enoyl reductase (ER) domain-containing protein</fullName>
    </recommendedName>
</protein>
<name>A0AAE0PHD6_SORBR</name>
<reference evidence="5" key="1">
    <citation type="journal article" date="2023" name="Mol. Phylogenet. Evol.">
        <title>Genome-scale phylogeny and comparative genomics of the fungal order Sordariales.</title>
        <authorList>
            <person name="Hensen N."/>
            <person name="Bonometti L."/>
            <person name="Westerberg I."/>
            <person name="Brannstrom I.O."/>
            <person name="Guillou S."/>
            <person name="Cros-Aarteil S."/>
            <person name="Calhoun S."/>
            <person name="Haridas S."/>
            <person name="Kuo A."/>
            <person name="Mondo S."/>
            <person name="Pangilinan J."/>
            <person name="Riley R."/>
            <person name="LaButti K."/>
            <person name="Andreopoulos B."/>
            <person name="Lipzen A."/>
            <person name="Chen C."/>
            <person name="Yan M."/>
            <person name="Daum C."/>
            <person name="Ng V."/>
            <person name="Clum A."/>
            <person name="Steindorff A."/>
            <person name="Ohm R.A."/>
            <person name="Martin F."/>
            <person name="Silar P."/>
            <person name="Natvig D.O."/>
            <person name="Lalanne C."/>
            <person name="Gautier V."/>
            <person name="Ament-Velasquez S.L."/>
            <person name="Kruys A."/>
            <person name="Hutchinson M.I."/>
            <person name="Powell A.J."/>
            <person name="Barry K."/>
            <person name="Miller A.N."/>
            <person name="Grigoriev I.V."/>
            <person name="Debuchy R."/>
            <person name="Gladieux P."/>
            <person name="Hiltunen Thoren M."/>
            <person name="Johannesson H."/>
        </authorList>
    </citation>
    <scope>NUCLEOTIDE SEQUENCE</scope>
    <source>
        <strain evidence="5">FGSC 1904</strain>
    </source>
</reference>